<protein>
    <submittedName>
        <fullName evidence="2">Uncharacterized protein</fullName>
    </submittedName>
</protein>
<keyword evidence="3" id="KW-1185">Reference proteome</keyword>
<reference evidence="2 3" key="1">
    <citation type="journal article" date="2018" name="PLoS ONE">
        <title>The draft genome of Kipferlia bialata reveals reductive genome evolution in fornicate parasites.</title>
        <authorList>
            <person name="Tanifuji G."/>
            <person name="Takabayashi S."/>
            <person name="Kume K."/>
            <person name="Takagi M."/>
            <person name="Nakayama T."/>
            <person name="Kamikawa R."/>
            <person name="Inagaki Y."/>
            <person name="Hashimoto T."/>
        </authorList>
    </citation>
    <scope>NUCLEOTIDE SEQUENCE [LARGE SCALE GENOMIC DNA]</scope>
    <source>
        <strain evidence="2">NY0173</strain>
    </source>
</reference>
<dbReference type="AlphaFoldDB" id="A0A9K3GPJ3"/>
<feature type="region of interest" description="Disordered" evidence="1">
    <location>
        <begin position="1"/>
        <end position="49"/>
    </location>
</feature>
<evidence type="ECO:0000313" key="2">
    <source>
        <dbReference type="EMBL" id="GIQ91259.1"/>
    </source>
</evidence>
<comment type="caution">
    <text evidence="2">The sequence shown here is derived from an EMBL/GenBank/DDBJ whole genome shotgun (WGS) entry which is preliminary data.</text>
</comment>
<proteinExistence type="predicted"/>
<evidence type="ECO:0000313" key="3">
    <source>
        <dbReference type="Proteomes" id="UP000265618"/>
    </source>
</evidence>
<gene>
    <name evidence="2" type="ORF">KIPB_014428</name>
</gene>
<name>A0A9K3GPJ3_9EUKA</name>
<dbReference type="EMBL" id="BDIP01007411">
    <property type="protein sequence ID" value="GIQ91259.1"/>
    <property type="molecule type" value="Genomic_DNA"/>
</dbReference>
<sequence>HTERQVPQPAPIRMYAQPGGHSPAKGERQANDTSPYARSRGSGGYTYKW</sequence>
<feature type="non-terminal residue" evidence="2">
    <location>
        <position position="1"/>
    </location>
</feature>
<evidence type="ECO:0000256" key="1">
    <source>
        <dbReference type="SAM" id="MobiDB-lite"/>
    </source>
</evidence>
<dbReference type="Proteomes" id="UP000265618">
    <property type="component" value="Unassembled WGS sequence"/>
</dbReference>
<organism evidence="2 3">
    <name type="scientific">Kipferlia bialata</name>
    <dbReference type="NCBI Taxonomy" id="797122"/>
    <lineage>
        <taxon>Eukaryota</taxon>
        <taxon>Metamonada</taxon>
        <taxon>Carpediemonas-like organisms</taxon>
        <taxon>Kipferlia</taxon>
    </lineage>
</organism>
<accession>A0A9K3GPJ3</accession>